<feature type="chain" id="PRO_5033642936" evidence="1">
    <location>
        <begin position="25"/>
        <end position="154"/>
    </location>
</feature>
<evidence type="ECO:0000313" key="3">
    <source>
        <dbReference type="EMBL" id="KAG0472429.1"/>
    </source>
</evidence>
<keyword evidence="1" id="KW-0732">Signal</keyword>
<dbReference type="Proteomes" id="UP000636800">
    <property type="component" value="Unassembled WGS sequence"/>
</dbReference>
<name>A0A835QCZ2_VANPL</name>
<keyword evidence="4" id="KW-1185">Reference proteome</keyword>
<gene>
    <name evidence="3" type="ORF">HPP92_016975</name>
    <name evidence="2" type="ORF">HPP92_017555</name>
</gene>
<dbReference type="InterPro" id="IPR007493">
    <property type="entry name" value="DUF538"/>
</dbReference>
<dbReference type="SUPFAM" id="SSF141562">
    <property type="entry name" value="At5g01610-like"/>
    <property type="match status" value="1"/>
</dbReference>
<dbReference type="PANTHER" id="PTHR31676">
    <property type="entry name" value="T31J12.3 PROTEIN-RELATED"/>
    <property type="match status" value="1"/>
</dbReference>
<dbReference type="PANTHER" id="PTHR31676:SF96">
    <property type="entry name" value="EXPRESSED PROTEIN"/>
    <property type="match status" value="1"/>
</dbReference>
<proteinExistence type="predicted"/>
<accession>A0A835QCZ2</accession>
<protein>
    <submittedName>
        <fullName evidence="2">Uncharacterized protein</fullName>
    </submittedName>
</protein>
<dbReference type="OrthoDB" id="622488at2759"/>
<dbReference type="AlphaFoldDB" id="A0A835QCZ2"/>
<organism evidence="2 4">
    <name type="scientific">Vanilla planifolia</name>
    <name type="common">Vanilla</name>
    <dbReference type="NCBI Taxonomy" id="51239"/>
    <lineage>
        <taxon>Eukaryota</taxon>
        <taxon>Viridiplantae</taxon>
        <taxon>Streptophyta</taxon>
        <taxon>Embryophyta</taxon>
        <taxon>Tracheophyta</taxon>
        <taxon>Spermatophyta</taxon>
        <taxon>Magnoliopsida</taxon>
        <taxon>Liliopsida</taxon>
        <taxon>Asparagales</taxon>
        <taxon>Orchidaceae</taxon>
        <taxon>Vanilloideae</taxon>
        <taxon>Vanilleae</taxon>
        <taxon>Vanilla</taxon>
    </lineage>
</organism>
<dbReference type="Gene3D" id="2.30.240.10">
    <property type="entry name" value="At5g01610-like"/>
    <property type="match status" value="1"/>
</dbReference>
<evidence type="ECO:0000256" key="1">
    <source>
        <dbReference type="SAM" id="SignalP"/>
    </source>
</evidence>
<feature type="signal peptide" evidence="1">
    <location>
        <begin position="1"/>
        <end position="24"/>
    </location>
</feature>
<evidence type="ECO:0000313" key="4">
    <source>
        <dbReference type="Proteomes" id="UP000636800"/>
    </source>
</evidence>
<comment type="caution">
    <text evidence="2">The sequence shown here is derived from an EMBL/GenBank/DDBJ whole genome shotgun (WGS) entry which is preliminary data.</text>
</comment>
<evidence type="ECO:0000313" key="2">
    <source>
        <dbReference type="EMBL" id="KAG0470855.1"/>
    </source>
</evidence>
<dbReference type="Proteomes" id="UP000639772">
    <property type="component" value="Unassembled WGS sequence"/>
</dbReference>
<sequence length="154" mass="16909">MAISRQFVTAAVLLFVSSAATASAVHDELAKFLFPRGLLPDSVASYSIDGNGNFKVLLPSPCYVQLSDLIYYDTTIKGRISYGLISDLSGVEMRKFFIWAQITSISANKERGTLDFYTGLISERLSASMFAEIPHCKNGYGEILPEDALHISED</sequence>
<reference evidence="4 5" key="1">
    <citation type="journal article" date="2020" name="Nat. Food">
        <title>A phased Vanilla planifolia genome enables genetic improvement of flavour and production.</title>
        <authorList>
            <person name="Hasing T."/>
            <person name="Tang H."/>
            <person name="Brym M."/>
            <person name="Khazi F."/>
            <person name="Huang T."/>
            <person name="Chambers A.H."/>
        </authorList>
    </citation>
    <scope>NUCLEOTIDE SEQUENCE [LARGE SCALE GENOMIC DNA]</scope>
    <source>
        <tissue evidence="2">Leaf</tissue>
    </source>
</reference>
<dbReference type="InterPro" id="IPR036758">
    <property type="entry name" value="At5g01610-like"/>
</dbReference>
<evidence type="ECO:0000313" key="5">
    <source>
        <dbReference type="Proteomes" id="UP000639772"/>
    </source>
</evidence>
<dbReference type="EMBL" id="JADCNL010000008">
    <property type="protein sequence ID" value="KAG0470855.1"/>
    <property type="molecule type" value="Genomic_DNA"/>
</dbReference>
<dbReference type="Pfam" id="PF04398">
    <property type="entry name" value="DUF538"/>
    <property type="match status" value="1"/>
</dbReference>
<dbReference type="EMBL" id="JADCNM010000008">
    <property type="protein sequence ID" value="KAG0472429.1"/>
    <property type="molecule type" value="Genomic_DNA"/>
</dbReference>